<dbReference type="EMBL" id="BPVZ01000072">
    <property type="protein sequence ID" value="GKV26359.1"/>
    <property type="molecule type" value="Genomic_DNA"/>
</dbReference>
<dbReference type="InterPro" id="IPR001360">
    <property type="entry name" value="Glyco_hydro_1"/>
</dbReference>
<gene>
    <name evidence="4" type="ORF">SLEP1_g35682</name>
</gene>
<dbReference type="GO" id="GO:0008422">
    <property type="term" value="F:beta-glucosidase activity"/>
    <property type="evidence" value="ECO:0007669"/>
    <property type="project" value="TreeGrafter"/>
</dbReference>
<dbReference type="PANTHER" id="PTHR10353">
    <property type="entry name" value="GLYCOSYL HYDROLASE"/>
    <property type="match status" value="1"/>
</dbReference>
<dbReference type="Pfam" id="PF00232">
    <property type="entry name" value="Glyco_hydro_1"/>
    <property type="match status" value="1"/>
</dbReference>
<comment type="caution">
    <text evidence="4">The sequence shown here is derived from an EMBL/GenBank/DDBJ whole genome shotgun (WGS) entry which is preliminary data.</text>
</comment>
<protein>
    <recommendedName>
        <fullName evidence="6">Beta-glucosidase</fullName>
    </recommendedName>
</protein>
<dbReference type="SUPFAM" id="SSF51445">
    <property type="entry name" value="(Trans)glycosidases"/>
    <property type="match status" value="1"/>
</dbReference>
<reference evidence="4 5" key="1">
    <citation type="journal article" date="2021" name="Commun. Biol.">
        <title>The genome of Shorea leprosula (Dipterocarpaceae) highlights the ecological relevance of drought in aseasonal tropical rainforests.</title>
        <authorList>
            <person name="Ng K.K.S."/>
            <person name="Kobayashi M.J."/>
            <person name="Fawcett J.A."/>
            <person name="Hatakeyama M."/>
            <person name="Paape T."/>
            <person name="Ng C.H."/>
            <person name="Ang C.C."/>
            <person name="Tnah L.H."/>
            <person name="Lee C.T."/>
            <person name="Nishiyama T."/>
            <person name="Sese J."/>
            <person name="O'Brien M.J."/>
            <person name="Copetti D."/>
            <person name="Mohd Noor M.I."/>
            <person name="Ong R.C."/>
            <person name="Putra M."/>
            <person name="Sireger I.Z."/>
            <person name="Indrioko S."/>
            <person name="Kosugi Y."/>
            <person name="Izuno A."/>
            <person name="Isagi Y."/>
            <person name="Lee S.L."/>
            <person name="Shimizu K.K."/>
        </authorList>
    </citation>
    <scope>NUCLEOTIDE SEQUENCE [LARGE SCALE GENOMIC DNA]</scope>
    <source>
        <strain evidence="4">214</strain>
    </source>
</reference>
<dbReference type="Gene3D" id="3.20.20.80">
    <property type="entry name" value="Glycosidases"/>
    <property type="match status" value="1"/>
</dbReference>
<dbReference type="PRINTS" id="PR00131">
    <property type="entry name" value="GLHYDRLASE1"/>
</dbReference>
<evidence type="ECO:0008006" key="6">
    <source>
        <dbReference type="Google" id="ProtNLM"/>
    </source>
</evidence>
<dbReference type="InterPro" id="IPR018120">
    <property type="entry name" value="Glyco_hydro_1_AS"/>
</dbReference>
<proteinExistence type="inferred from homology"/>
<dbReference type="AlphaFoldDB" id="A0AAV5KP44"/>
<dbReference type="InterPro" id="IPR017853">
    <property type="entry name" value="GH"/>
</dbReference>
<evidence type="ECO:0000313" key="5">
    <source>
        <dbReference type="Proteomes" id="UP001054252"/>
    </source>
</evidence>
<name>A0AAV5KP44_9ROSI</name>
<dbReference type="GO" id="GO:0005975">
    <property type="term" value="P:carbohydrate metabolic process"/>
    <property type="evidence" value="ECO:0007669"/>
    <property type="project" value="InterPro"/>
</dbReference>
<sequence>MVYGDYPKIMREIVGHRLPNFTKEQSEMIKGSFNFLGVNYYTTEYAEDSGYDTGANLSYTTDSHVNTSTEKNGIPICESTSVSWLHICPWGLRDILLYIKGRYKSPTIIITENGMGYLVNSSSTMSDFINDNLRIKYHSVHLSYLSKTIKEGVDVRGYFIWSFLDNFEWGEGYTIRYGITYVDYVNGLQRYFKNSALWFHNFLKKENIASATNSSLLCYE</sequence>
<organism evidence="4 5">
    <name type="scientific">Rubroshorea leprosula</name>
    <dbReference type="NCBI Taxonomy" id="152421"/>
    <lineage>
        <taxon>Eukaryota</taxon>
        <taxon>Viridiplantae</taxon>
        <taxon>Streptophyta</taxon>
        <taxon>Embryophyta</taxon>
        <taxon>Tracheophyta</taxon>
        <taxon>Spermatophyta</taxon>
        <taxon>Magnoliopsida</taxon>
        <taxon>eudicotyledons</taxon>
        <taxon>Gunneridae</taxon>
        <taxon>Pentapetalae</taxon>
        <taxon>rosids</taxon>
        <taxon>malvids</taxon>
        <taxon>Malvales</taxon>
        <taxon>Dipterocarpaceae</taxon>
        <taxon>Rubroshorea</taxon>
    </lineage>
</organism>
<feature type="active site" description="Nucleophile" evidence="2">
    <location>
        <position position="112"/>
    </location>
</feature>
<dbReference type="PROSITE" id="PS00572">
    <property type="entry name" value="GLYCOSYL_HYDROL_F1_1"/>
    <property type="match status" value="1"/>
</dbReference>
<evidence type="ECO:0000256" key="2">
    <source>
        <dbReference type="PROSITE-ProRule" id="PRU10055"/>
    </source>
</evidence>
<accession>A0AAV5KP44</accession>
<keyword evidence="5" id="KW-1185">Reference proteome</keyword>
<dbReference type="Proteomes" id="UP001054252">
    <property type="component" value="Unassembled WGS sequence"/>
</dbReference>
<comment type="similarity">
    <text evidence="1 3">Belongs to the glycosyl hydrolase 1 family.</text>
</comment>
<evidence type="ECO:0000256" key="1">
    <source>
        <dbReference type="ARBA" id="ARBA00010838"/>
    </source>
</evidence>
<evidence type="ECO:0000256" key="3">
    <source>
        <dbReference type="RuleBase" id="RU003690"/>
    </source>
</evidence>
<dbReference type="PANTHER" id="PTHR10353:SF297">
    <property type="entry name" value="VICIANIN HYDROLASE-LIKE"/>
    <property type="match status" value="1"/>
</dbReference>
<evidence type="ECO:0000313" key="4">
    <source>
        <dbReference type="EMBL" id="GKV26359.1"/>
    </source>
</evidence>